<protein>
    <submittedName>
        <fullName evidence="2">DUF4857 domain-containing protein</fullName>
    </submittedName>
</protein>
<organism evidence="2 3">
    <name type="scientific">Butyricimonas hominis</name>
    <dbReference type="NCBI Taxonomy" id="2763032"/>
    <lineage>
        <taxon>Bacteria</taxon>
        <taxon>Pseudomonadati</taxon>
        <taxon>Bacteroidota</taxon>
        <taxon>Bacteroidia</taxon>
        <taxon>Bacteroidales</taxon>
        <taxon>Odoribacteraceae</taxon>
        <taxon>Butyricimonas</taxon>
    </lineage>
</organism>
<dbReference type="Proteomes" id="UP000646484">
    <property type="component" value="Unassembled WGS sequence"/>
</dbReference>
<keyword evidence="1" id="KW-0812">Transmembrane</keyword>
<sequence length="403" mass="45956">MKIKILYIGLSIFLLSWIIPSLVQLTTDSSVRYPFTYYSSVINQFCYIDPADERLMGKDLDGNSYTDAEFNRVLPMFYYRQLAMENALPDSIQGVPVDLQAIARNNFFFWYKPKDKNTPVIELYPMFESCSGKVDLENPDDMFRLKERIEFIDMETNRVNEEKSARFQQALDAAGFSAPAQWVAGIPSSMKSYDEGYFVLDNRNNLFHVKMTNGKPFVKDTKVGTSIKTLAMFPKEMENRSLYGFLYDTDGTLYYLSTDGYRLVKVLEGINPDIDRISVMANMFYWTVVKESPSGEYTYALENGTMKQVADLYRPATPSTWDKVSPYLFPFTVGFGDSSNSYIYPRVSAYHFTALGLGALLAIITLALYRRQKPYAKYTAAVISLFTGVAGFITVCLIARIKN</sequence>
<evidence type="ECO:0000313" key="3">
    <source>
        <dbReference type="Proteomes" id="UP000646484"/>
    </source>
</evidence>
<feature type="transmembrane region" description="Helical" evidence="1">
    <location>
        <begin position="381"/>
        <end position="401"/>
    </location>
</feature>
<feature type="transmembrane region" description="Helical" evidence="1">
    <location>
        <begin position="349"/>
        <end position="369"/>
    </location>
</feature>
<dbReference type="EMBL" id="JACOOH010000002">
    <property type="protein sequence ID" value="MBC5620243.1"/>
    <property type="molecule type" value="Genomic_DNA"/>
</dbReference>
<keyword evidence="1" id="KW-0472">Membrane</keyword>
<evidence type="ECO:0000256" key="1">
    <source>
        <dbReference type="SAM" id="Phobius"/>
    </source>
</evidence>
<dbReference type="InterPro" id="IPR032333">
    <property type="entry name" value="DUF4857"/>
</dbReference>
<gene>
    <name evidence="2" type="ORF">H8S64_03930</name>
</gene>
<dbReference type="RefSeq" id="WP_186975069.1">
    <property type="nucleotide sequence ID" value="NZ_JACOOH010000002.1"/>
</dbReference>
<accession>A0ABR7CX43</accession>
<reference evidence="2 3" key="1">
    <citation type="submission" date="2020-08" db="EMBL/GenBank/DDBJ databases">
        <title>Genome public.</title>
        <authorList>
            <person name="Liu C."/>
            <person name="Sun Q."/>
        </authorList>
    </citation>
    <scope>NUCLEOTIDE SEQUENCE [LARGE SCALE GENOMIC DNA]</scope>
    <source>
        <strain evidence="2 3">NSJ-56</strain>
    </source>
</reference>
<keyword evidence="3" id="KW-1185">Reference proteome</keyword>
<proteinExistence type="predicted"/>
<dbReference type="Pfam" id="PF16149">
    <property type="entry name" value="DUF4857"/>
    <property type="match status" value="1"/>
</dbReference>
<evidence type="ECO:0000313" key="2">
    <source>
        <dbReference type="EMBL" id="MBC5620243.1"/>
    </source>
</evidence>
<comment type="caution">
    <text evidence="2">The sequence shown here is derived from an EMBL/GenBank/DDBJ whole genome shotgun (WGS) entry which is preliminary data.</text>
</comment>
<name>A0ABR7CX43_9BACT</name>
<keyword evidence="1" id="KW-1133">Transmembrane helix</keyword>